<reference evidence="3 4" key="1">
    <citation type="submission" date="2014-03" db="EMBL/GenBank/DDBJ databases">
        <title>Genomics of Bifidobacteria.</title>
        <authorList>
            <person name="Ventura M."/>
            <person name="Milani C."/>
            <person name="Lugli G.A."/>
        </authorList>
    </citation>
    <scope>NUCLEOTIDE SEQUENCE [LARGE SCALE GENOMIC DNA]</scope>
    <source>
        <strain evidence="3 4">DSM 23973</strain>
    </source>
</reference>
<feature type="compositionally biased region" description="Basic and acidic residues" evidence="1">
    <location>
        <begin position="1"/>
        <end position="17"/>
    </location>
</feature>
<dbReference type="RefSeq" id="WP_043163792.1">
    <property type="nucleotide sequence ID" value="NZ_JDUV01000001.1"/>
</dbReference>
<evidence type="ECO:0000256" key="1">
    <source>
        <dbReference type="SAM" id="MobiDB-lite"/>
    </source>
</evidence>
<feature type="transmembrane region" description="Helical" evidence="2">
    <location>
        <begin position="120"/>
        <end position="140"/>
    </location>
</feature>
<proteinExistence type="predicted"/>
<comment type="caution">
    <text evidence="3">The sequence shown here is derived from an EMBL/GenBank/DDBJ whole genome shotgun (WGS) entry which is preliminary data.</text>
</comment>
<organism evidence="3 4">
    <name type="scientific">Bifidobacterium callitrichos DSM 23973</name>
    <dbReference type="NCBI Taxonomy" id="1437609"/>
    <lineage>
        <taxon>Bacteria</taxon>
        <taxon>Bacillati</taxon>
        <taxon>Actinomycetota</taxon>
        <taxon>Actinomycetes</taxon>
        <taxon>Bifidobacteriales</taxon>
        <taxon>Bifidobacteriaceae</taxon>
        <taxon>Bifidobacterium</taxon>
    </lineage>
</organism>
<feature type="transmembrane region" description="Helical" evidence="2">
    <location>
        <begin position="92"/>
        <end position="114"/>
    </location>
</feature>
<keyword evidence="2" id="KW-0812">Transmembrane</keyword>
<accession>A0A087AD64</accession>
<feature type="region of interest" description="Disordered" evidence="1">
    <location>
        <begin position="1"/>
        <end position="34"/>
    </location>
</feature>
<evidence type="ECO:0000313" key="3">
    <source>
        <dbReference type="EMBL" id="KFI56714.1"/>
    </source>
</evidence>
<evidence type="ECO:0000313" key="4">
    <source>
        <dbReference type="Proteomes" id="UP000029072"/>
    </source>
</evidence>
<feature type="region of interest" description="Disordered" evidence="1">
    <location>
        <begin position="42"/>
        <end position="61"/>
    </location>
</feature>
<name>A0A087AD64_9BIFI</name>
<evidence type="ECO:0000256" key="2">
    <source>
        <dbReference type="SAM" id="Phobius"/>
    </source>
</evidence>
<keyword evidence="2" id="KW-0472">Membrane</keyword>
<protein>
    <submittedName>
        <fullName evidence="3">Membrane protein</fullName>
    </submittedName>
</protein>
<dbReference type="eggNOG" id="ENOG5032C84">
    <property type="taxonomic scope" value="Bacteria"/>
</dbReference>
<dbReference type="Proteomes" id="UP000029072">
    <property type="component" value="Unassembled WGS sequence"/>
</dbReference>
<gene>
    <name evidence="3" type="ORF">BCAL_0321</name>
</gene>
<sequence>MPNRAERRAKAKADRRGVPSQYDSTRGRGRSGMIDEYQLQERSRRLQEGESVGPWKPTGGTIEADAETATLTTNPNYRDPQAFRAPHSTRQWFRVGSWTLITLAVIAFFVVMWLPSAARPMWLVATVAGVFIVGVVSLFFTAGDSKHNPNLDQNGTAV</sequence>
<keyword evidence="2" id="KW-1133">Transmembrane helix</keyword>
<dbReference type="STRING" id="1437609.BCAL_0321"/>
<dbReference type="OrthoDB" id="3242741at2"/>
<dbReference type="EMBL" id="JGYS01000001">
    <property type="protein sequence ID" value="KFI56714.1"/>
    <property type="molecule type" value="Genomic_DNA"/>
</dbReference>
<dbReference type="AlphaFoldDB" id="A0A087AD64"/>